<keyword evidence="1" id="KW-0328">Glycosyltransferase</keyword>
<evidence type="ECO:0000256" key="1">
    <source>
        <dbReference type="ARBA" id="ARBA00022676"/>
    </source>
</evidence>
<accession>A0ABY0V8P1</accession>
<sequence length="382" mass="41509">MSQKPRILCLSFSPLARDARVLRQLSVLQEFGDVTTVGYGPTTPYSTEHLEVPQSAASLPQTPSGVAKLALHRHSSVDLDAPATKEALRLLEGHSFDVVVANDARALPAALTAAHGAPVWADLHEWAPEERTQILSWRLLVAPWIDHICRTWLPQVSAATTVGGRIASLYEQHYGIRPRLMRNAAPWVDLSPSPVNDSGPIRLVHSGGAVAGRALDTAIDAVIEAGDKFTLDLYLVPANDKGKYLRELQAKASGCDRITFHDPVSPSDLPFVLNQFDVGVYWIKPITTNARLALPNKFFDFIQARLALAVGPSVEMTDVVNKYGLGVLSGGFDIPQIVESLHSLNSQQIQAFKQASHKASHALSFENEAAVARTIMEELLGS</sequence>
<protein>
    <recommendedName>
        <fullName evidence="3">Glycosyltransferase subfamily 4-like N-terminal domain-containing protein</fullName>
    </recommendedName>
</protein>
<evidence type="ECO:0000256" key="2">
    <source>
        <dbReference type="ARBA" id="ARBA00022679"/>
    </source>
</evidence>
<proteinExistence type="predicted"/>
<evidence type="ECO:0000313" key="5">
    <source>
        <dbReference type="Proteomes" id="UP000198976"/>
    </source>
</evidence>
<dbReference type="Proteomes" id="UP000198976">
    <property type="component" value="Chromosome I"/>
</dbReference>
<dbReference type="EMBL" id="LT629792">
    <property type="protein sequence ID" value="SDT98650.1"/>
    <property type="molecule type" value="Genomic_DNA"/>
</dbReference>
<organism evidence="4 5">
    <name type="scientific">Schaalia radingae</name>
    <dbReference type="NCBI Taxonomy" id="131110"/>
    <lineage>
        <taxon>Bacteria</taxon>
        <taxon>Bacillati</taxon>
        <taxon>Actinomycetota</taxon>
        <taxon>Actinomycetes</taxon>
        <taxon>Actinomycetales</taxon>
        <taxon>Actinomycetaceae</taxon>
        <taxon>Schaalia</taxon>
    </lineage>
</organism>
<evidence type="ECO:0000259" key="3">
    <source>
        <dbReference type="Pfam" id="PF13439"/>
    </source>
</evidence>
<dbReference type="InterPro" id="IPR028098">
    <property type="entry name" value="Glyco_trans_4-like_N"/>
</dbReference>
<keyword evidence="5" id="KW-1185">Reference proteome</keyword>
<dbReference type="RefSeq" id="WP_070726337.1">
    <property type="nucleotide sequence ID" value="NZ_LT629792.1"/>
</dbReference>
<dbReference type="SUPFAM" id="SSF53756">
    <property type="entry name" value="UDP-Glycosyltransferase/glycogen phosphorylase"/>
    <property type="match status" value="1"/>
</dbReference>
<evidence type="ECO:0000313" key="4">
    <source>
        <dbReference type="EMBL" id="SDT98650.1"/>
    </source>
</evidence>
<dbReference type="Pfam" id="PF13439">
    <property type="entry name" value="Glyco_transf_4"/>
    <property type="match status" value="1"/>
</dbReference>
<name>A0ABY0V8P1_9ACTO</name>
<keyword evidence="2" id="KW-0808">Transferase</keyword>
<gene>
    <name evidence="4" type="ORF">SAMN04489714_1437</name>
</gene>
<dbReference type="Gene3D" id="3.40.50.2000">
    <property type="entry name" value="Glycogen Phosphorylase B"/>
    <property type="match status" value="2"/>
</dbReference>
<feature type="domain" description="Glycosyltransferase subfamily 4-like N-terminal" evidence="3">
    <location>
        <begin position="74"/>
        <end position="189"/>
    </location>
</feature>
<reference evidence="4 5" key="1">
    <citation type="submission" date="2016-10" db="EMBL/GenBank/DDBJ databases">
        <authorList>
            <person name="Varghese N."/>
            <person name="Submissions S."/>
        </authorList>
    </citation>
    <scope>NUCLEOTIDE SEQUENCE [LARGE SCALE GENOMIC DNA]</scope>
    <source>
        <strain evidence="4 5">DSM 9169</strain>
    </source>
</reference>